<dbReference type="GO" id="GO:0005886">
    <property type="term" value="C:plasma membrane"/>
    <property type="evidence" value="ECO:0007669"/>
    <property type="project" value="UniProtKB-SubCell"/>
</dbReference>
<dbReference type="InterPro" id="IPR032675">
    <property type="entry name" value="LRR_dom_sf"/>
</dbReference>
<keyword evidence="4" id="KW-0597">Phosphoprotein</keyword>
<evidence type="ECO:0000256" key="14">
    <source>
        <dbReference type="ARBA" id="ARBA00023170"/>
    </source>
</evidence>
<comment type="catalytic activity">
    <reaction evidence="17">
        <text>L-seryl-[protein] + ATP = O-phospho-L-seryl-[protein] + ADP + H(+)</text>
        <dbReference type="Rhea" id="RHEA:17989"/>
        <dbReference type="Rhea" id="RHEA-COMP:9863"/>
        <dbReference type="Rhea" id="RHEA-COMP:11604"/>
        <dbReference type="ChEBI" id="CHEBI:15378"/>
        <dbReference type="ChEBI" id="CHEBI:29999"/>
        <dbReference type="ChEBI" id="CHEBI:30616"/>
        <dbReference type="ChEBI" id="CHEBI:83421"/>
        <dbReference type="ChEBI" id="CHEBI:456216"/>
        <dbReference type="EC" id="2.7.11.1"/>
    </reaction>
</comment>
<feature type="domain" description="Disease resistance R13L4/SHOC-2-like LRR" evidence="18">
    <location>
        <begin position="118"/>
        <end position="254"/>
    </location>
</feature>
<keyword evidence="13" id="KW-0472">Membrane</keyword>
<evidence type="ECO:0000256" key="1">
    <source>
        <dbReference type="ARBA" id="ARBA00004251"/>
    </source>
</evidence>
<keyword evidence="11" id="KW-0067">ATP-binding</keyword>
<evidence type="ECO:0000256" key="5">
    <source>
        <dbReference type="ARBA" id="ARBA00022614"/>
    </source>
</evidence>
<comment type="catalytic activity">
    <reaction evidence="16">
        <text>L-threonyl-[protein] + ATP = O-phospho-L-threonyl-[protein] + ADP + H(+)</text>
        <dbReference type="Rhea" id="RHEA:46608"/>
        <dbReference type="Rhea" id="RHEA-COMP:11060"/>
        <dbReference type="Rhea" id="RHEA-COMP:11605"/>
        <dbReference type="ChEBI" id="CHEBI:15378"/>
        <dbReference type="ChEBI" id="CHEBI:30013"/>
        <dbReference type="ChEBI" id="CHEBI:30616"/>
        <dbReference type="ChEBI" id="CHEBI:61977"/>
        <dbReference type="ChEBI" id="CHEBI:456216"/>
        <dbReference type="EC" id="2.7.11.1"/>
    </reaction>
</comment>
<dbReference type="InterPro" id="IPR001611">
    <property type="entry name" value="Leu-rich_rpt"/>
</dbReference>
<evidence type="ECO:0000256" key="15">
    <source>
        <dbReference type="ARBA" id="ARBA00023180"/>
    </source>
</evidence>
<evidence type="ECO:0000256" key="13">
    <source>
        <dbReference type="ARBA" id="ARBA00023136"/>
    </source>
</evidence>
<evidence type="ECO:0000313" key="19">
    <source>
        <dbReference type="EMBL" id="RWX51710.1"/>
    </source>
</evidence>
<dbReference type="EC" id="2.7.11.1" evidence="2"/>
<evidence type="ECO:0000313" key="20">
    <source>
        <dbReference type="Proteomes" id="UP000288892"/>
    </source>
</evidence>
<dbReference type="SMART" id="SM00369">
    <property type="entry name" value="LRR_TYP"/>
    <property type="match status" value="7"/>
</dbReference>
<comment type="subcellular location">
    <subcellularLocation>
        <location evidence="1">Cell membrane</location>
        <topology evidence="1">Single-pass type I membrane protein</topology>
    </subcellularLocation>
</comment>
<keyword evidence="10" id="KW-0547">Nucleotide-binding</keyword>
<evidence type="ECO:0000256" key="2">
    <source>
        <dbReference type="ARBA" id="ARBA00012513"/>
    </source>
</evidence>
<dbReference type="AlphaFoldDB" id="A0A444JF31"/>
<dbReference type="Pfam" id="PF13855">
    <property type="entry name" value="LRR_8"/>
    <property type="match status" value="1"/>
</dbReference>
<evidence type="ECO:0000259" key="18">
    <source>
        <dbReference type="Pfam" id="PF23598"/>
    </source>
</evidence>
<dbReference type="PANTHER" id="PTHR48059:SF30">
    <property type="entry name" value="OS06G0587000 PROTEIN"/>
    <property type="match status" value="1"/>
</dbReference>
<name>A0A444JF31_9BACT</name>
<dbReference type="PANTHER" id="PTHR48059">
    <property type="entry name" value="POLYGALACTURONASE INHIBITOR 1"/>
    <property type="match status" value="1"/>
</dbReference>
<reference evidence="19 20" key="1">
    <citation type="submission" date="2017-01" db="EMBL/GenBank/DDBJ databases">
        <title>The cable genome- insights into the physiology and evolution of filamentous bacteria capable of sulfide oxidation via long distance electron transfer.</title>
        <authorList>
            <person name="Schreiber L."/>
            <person name="Bjerg J.T."/>
            <person name="Boggild A."/>
            <person name="Van De Vossenberg J."/>
            <person name="Meysman F."/>
            <person name="Nielsen L.P."/>
            <person name="Schramm A."/>
            <person name="Kjeldsen K.U."/>
        </authorList>
    </citation>
    <scope>NUCLEOTIDE SEQUENCE [LARGE SCALE GENOMIC DNA]</scope>
    <source>
        <strain evidence="19">A5</strain>
    </source>
</reference>
<evidence type="ECO:0000256" key="10">
    <source>
        <dbReference type="ARBA" id="ARBA00022741"/>
    </source>
</evidence>
<keyword evidence="15" id="KW-0325">Glycoprotein</keyword>
<dbReference type="Pfam" id="PF00560">
    <property type="entry name" value="LRR_1"/>
    <property type="match status" value="2"/>
</dbReference>
<organism evidence="19 20">
    <name type="scientific">Candidatus Electrothrix marina</name>
    <dbReference type="NCBI Taxonomy" id="1859130"/>
    <lineage>
        <taxon>Bacteria</taxon>
        <taxon>Pseudomonadati</taxon>
        <taxon>Thermodesulfobacteriota</taxon>
        <taxon>Desulfobulbia</taxon>
        <taxon>Desulfobulbales</taxon>
        <taxon>Desulfobulbaceae</taxon>
        <taxon>Candidatus Electrothrix</taxon>
    </lineage>
</organism>
<accession>A0A444JF31</accession>
<keyword evidence="3" id="KW-1003">Cell membrane</keyword>
<evidence type="ECO:0000256" key="9">
    <source>
        <dbReference type="ARBA" id="ARBA00022737"/>
    </source>
</evidence>
<dbReference type="PRINTS" id="PR00019">
    <property type="entry name" value="LEURICHRPT"/>
</dbReference>
<dbReference type="Proteomes" id="UP000288892">
    <property type="component" value="Unassembled WGS sequence"/>
</dbReference>
<sequence>MILKESIEVTVRGLLLRRKSLNQLLVKTILLPAFFLLTCTSLASAESGWKGCSNVSEVPVGECEALVALYNSTNGTGWKDNTGWLQTNTPCSWHGVSCSGGNVTQLTLGENRLNGTIPSELANLSRLRKIWLFTNQLSGEIPATLGSLPELQKLKLSGNRLSGNIPEILSNLSELQELNLRVNQLSGEIPAVLANLSELKKLDLYDNKLNGNIPKELGNLSELRQLSLRSNRLNGTIPAALGNLSSLQSLSLCVNRLSGKIPPELGNLSSLQHLDLSNNRLSGDIPLTLGNLSRLEAILMSNNRLSGEIPSTLGNLSRLEMIWMKNNQLSGSIPAALGKLAALQRVDLSNNMLTGKIPQEFGNLSALKSLVLDNNKLNTDISFTLAVNSSGIGEDSVELVGNPEKYSGKTNFSMSNIEKNTVIHLTAPVLAGTWSQRKKLVSWSGCDFMFGRTCAIKMLSNKTVTVKYDVKDSKTADSSNTLKNIFENLKEFDEEYDSRHSKAPDFCNSLEIVLRNPEKLDVRYIVYSYNPINHSGQEGLPEGLRIPESISIISTADIMRDVEWMEHTDTPVYTVIVTEKCDGSTTREVQPGLDGMIHEESTSFKDMKSRIIVTVTSSLSADDETEMRINYPDLPMK</sequence>
<evidence type="ECO:0000256" key="3">
    <source>
        <dbReference type="ARBA" id="ARBA00022475"/>
    </source>
</evidence>
<evidence type="ECO:0000256" key="6">
    <source>
        <dbReference type="ARBA" id="ARBA00022679"/>
    </source>
</evidence>
<dbReference type="Gene3D" id="3.80.10.10">
    <property type="entry name" value="Ribonuclease Inhibitor"/>
    <property type="match status" value="3"/>
</dbReference>
<keyword evidence="6" id="KW-0808">Transferase</keyword>
<evidence type="ECO:0000256" key="17">
    <source>
        <dbReference type="ARBA" id="ARBA00048679"/>
    </source>
</evidence>
<dbReference type="InterPro" id="IPR003591">
    <property type="entry name" value="Leu-rich_rpt_typical-subtyp"/>
</dbReference>
<keyword evidence="7" id="KW-0812">Transmembrane</keyword>
<evidence type="ECO:0000256" key="4">
    <source>
        <dbReference type="ARBA" id="ARBA00022553"/>
    </source>
</evidence>
<keyword evidence="12" id="KW-1133">Transmembrane helix</keyword>
<dbReference type="FunFam" id="3.80.10.10:FF:000416">
    <property type="entry name" value="Probable leucine-rich repeat receptor-like protein kinase At5g63930"/>
    <property type="match status" value="1"/>
</dbReference>
<protein>
    <recommendedName>
        <fullName evidence="2">non-specific serine/threonine protein kinase</fullName>
        <ecNumber evidence="2">2.7.11.1</ecNumber>
    </recommendedName>
</protein>
<comment type="caution">
    <text evidence="19">The sequence shown here is derived from an EMBL/GenBank/DDBJ whole genome shotgun (WGS) entry which is preliminary data.</text>
</comment>
<proteinExistence type="predicted"/>
<keyword evidence="20" id="KW-1185">Reference proteome</keyword>
<dbReference type="SUPFAM" id="SSF52058">
    <property type="entry name" value="L domain-like"/>
    <property type="match status" value="1"/>
</dbReference>
<keyword evidence="14" id="KW-0675">Receptor</keyword>
<dbReference type="EMBL" id="MTKS01000093">
    <property type="protein sequence ID" value="RWX51710.1"/>
    <property type="molecule type" value="Genomic_DNA"/>
</dbReference>
<dbReference type="FunFam" id="3.80.10.10:FF:000383">
    <property type="entry name" value="Leucine-rich repeat receptor protein kinase EMS1"/>
    <property type="match status" value="1"/>
</dbReference>
<evidence type="ECO:0000256" key="16">
    <source>
        <dbReference type="ARBA" id="ARBA00047899"/>
    </source>
</evidence>
<dbReference type="GO" id="GO:0004674">
    <property type="term" value="F:protein serine/threonine kinase activity"/>
    <property type="evidence" value="ECO:0007669"/>
    <property type="project" value="UniProtKB-EC"/>
</dbReference>
<dbReference type="InterPro" id="IPR055414">
    <property type="entry name" value="LRR_R13L4/SHOC2-like"/>
</dbReference>
<evidence type="ECO:0000256" key="7">
    <source>
        <dbReference type="ARBA" id="ARBA00022692"/>
    </source>
</evidence>
<keyword evidence="8" id="KW-0732">Signal</keyword>
<evidence type="ECO:0000256" key="11">
    <source>
        <dbReference type="ARBA" id="ARBA00022840"/>
    </source>
</evidence>
<evidence type="ECO:0000256" key="12">
    <source>
        <dbReference type="ARBA" id="ARBA00022989"/>
    </source>
</evidence>
<dbReference type="Pfam" id="PF23598">
    <property type="entry name" value="LRR_14"/>
    <property type="match status" value="1"/>
</dbReference>
<dbReference type="GO" id="GO:0005524">
    <property type="term" value="F:ATP binding"/>
    <property type="evidence" value="ECO:0007669"/>
    <property type="project" value="UniProtKB-KW"/>
</dbReference>
<gene>
    <name evidence="19" type="ORF">VU01_10932</name>
</gene>
<dbReference type="FunFam" id="3.80.10.10:FF:000221">
    <property type="entry name" value="Leucine-rich repeat receptor-like protein kinase PXL1"/>
    <property type="match status" value="1"/>
</dbReference>
<evidence type="ECO:0000256" key="8">
    <source>
        <dbReference type="ARBA" id="ARBA00022729"/>
    </source>
</evidence>
<dbReference type="InterPro" id="IPR051848">
    <property type="entry name" value="PGIP"/>
</dbReference>
<dbReference type="PROSITE" id="PS51450">
    <property type="entry name" value="LRR"/>
    <property type="match status" value="1"/>
</dbReference>
<keyword evidence="5" id="KW-0433">Leucine-rich repeat</keyword>
<keyword evidence="9" id="KW-0677">Repeat</keyword>